<name>A0A0R3LRE4_9BRAD</name>
<proteinExistence type="predicted"/>
<gene>
    <name evidence="1" type="ORF">CQ12_10480</name>
</gene>
<accession>A0A0R3LRE4</accession>
<sequence>MSEVAQQPETCSIETQDSAASKNACGASSNFLECVQGSGVAIRSKKLQELKQCGAAKYDEQDGKSASGIG</sequence>
<reference evidence="1 2" key="1">
    <citation type="submission" date="2014-03" db="EMBL/GenBank/DDBJ databases">
        <title>Bradyrhizobium valentinum sp. nov., isolated from effective nodules of Lupinus mariae-josephae, a lupine endemic of basic-lime soils in Eastern Spain.</title>
        <authorList>
            <person name="Duran D."/>
            <person name="Rey L."/>
            <person name="Navarro A."/>
            <person name="Busquets A."/>
            <person name="Imperial J."/>
            <person name="Ruiz-Argueso T."/>
        </authorList>
    </citation>
    <scope>NUCLEOTIDE SEQUENCE [LARGE SCALE GENOMIC DNA]</scope>
    <source>
        <strain evidence="1 2">PAC68</strain>
    </source>
</reference>
<dbReference type="Proteomes" id="UP000050863">
    <property type="component" value="Unassembled WGS sequence"/>
</dbReference>
<protein>
    <submittedName>
        <fullName evidence="1">Uncharacterized protein</fullName>
    </submittedName>
</protein>
<evidence type="ECO:0000313" key="2">
    <source>
        <dbReference type="Proteomes" id="UP000050863"/>
    </source>
</evidence>
<comment type="caution">
    <text evidence="1">The sequence shown here is derived from an EMBL/GenBank/DDBJ whole genome shotgun (WGS) entry which is preliminary data.</text>
</comment>
<dbReference type="AlphaFoldDB" id="A0A0R3LRE4"/>
<organism evidence="1 2">
    <name type="scientific">Bradyrhizobium jicamae</name>
    <dbReference type="NCBI Taxonomy" id="280332"/>
    <lineage>
        <taxon>Bacteria</taxon>
        <taxon>Pseudomonadati</taxon>
        <taxon>Pseudomonadota</taxon>
        <taxon>Alphaproteobacteria</taxon>
        <taxon>Hyphomicrobiales</taxon>
        <taxon>Nitrobacteraceae</taxon>
        <taxon>Bradyrhizobium</taxon>
    </lineage>
</organism>
<dbReference type="EMBL" id="LLXZ01000059">
    <property type="protein sequence ID" value="KRR10474.1"/>
    <property type="molecule type" value="Genomic_DNA"/>
</dbReference>
<evidence type="ECO:0000313" key="1">
    <source>
        <dbReference type="EMBL" id="KRR10474.1"/>
    </source>
</evidence>
<keyword evidence="2" id="KW-1185">Reference proteome</keyword>